<dbReference type="Proteomes" id="UP001501578">
    <property type="component" value="Unassembled WGS sequence"/>
</dbReference>
<feature type="region of interest" description="Disordered" evidence="1">
    <location>
        <begin position="151"/>
        <end position="173"/>
    </location>
</feature>
<evidence type="ECO:0000313" key="3">
    <source>
        <dbReference type="Proteomes" id="UP001501578"/>
    </source>
</evidence>
<keyword evidence="3" id="KW-1185">Reference proteome</keyword>
<comment type="caution">
    <text evidence="2">The sequence shown here is derived from an EMBL/GenBank/DDBJ whole genome shotgun (WGS) entry which is preliminary data.</text>
</comment>
<organism evidence="2 3">
    <name type="scientific">Nonomuraea longicatena</name>
    <dbReference type="NCBI Taxonomy" id="83682"/>
    <lineage>
        <taxon>Bacteria</taxon>
        <taxon>Bacillati</taxon>
        <taxon>Actinomycetota</taxon>
        <taxon>Actinomycetes</taxon>
        <taxon>Streptosporangiales</taxon>
        <taxon>Streptosporangiaceae</taxon>
        <taxon>Nonomuraea</taxon>
    </lineage>
</organism>
<protein>
    <submittedName>
        <fullName evidence="2">Uncharacterized protein</fullName>
    </submittedName>
</protein>
<reference evidence="3" key="1">
    <citation type="journal article" date="2019" name="Int. J. Syst. Evol. Microbiol.">
        <title>The Global Catalogue of Microorganisms (GCM) 10K type strain sequencing project: providing services to taxonomists for standard genome sequencing and annotation.</title>
        <authorList>
            <consortium name="The Broad Institute Genomics Platform"/>
            <consortium name="The Broad Institute Genome Sequencing Center for Infectious Disease"/>
            <person name="Wu L."/>
            <person name="Ma J."/>
        </authorList>
    </citation>
    <scope>NUCLEOTIDE SEQUENCE [LARGE SCALE GENOMIC DNA]</scope>
    <source>
        <strain evidence="3">JCM 11136</strain>
    </source>
</reference>
<evidence type="ECO:0000256" key="1">
    <source>
        <dbReference type="SAM" id="MobiDB-lite"/>
    </source>
</evidence>
<feature type="compositionally biased region" description="Basic and acidic residues" evidence="1">
    <location>
        <begin position="161"/>
        <end position="173"/>
    </location>
</feature>
<name>A0ABP4ASC3_9ACTN</name>
<proteinExistence type="predicted"/>
<dbReference type="EMBL" id="BAAAHQ010000027">
    <property type="protein sequence ID" value="GAA0940587.1"/>
    <property type="molecule type" value="Genomic_DNA"/>
</dbReference>
<sequence>MSAGNCFALAAGALAHSGCVAEHVAVVSESLLEDREMAGVNDEGCGLDADFGWGAPKFGGVGVRSVVGGVWCGGIGLLGHNPPRHANTLGHNPLHKVTALGQDPLRKVDTSGHEPLRRVNALRHKPPREVATFGHEPPREVDALGHNPPRQADAFGYSPSREVDAFGHSPSREVDARGYGAVEGGHEWPRRPLWGLSGRCADLPGHSGGQVVERRFGSQGER</sequence>
<gene>
    <name evidence="2" type="ORF">GCM10009560_52000</name>
</gene>
<evidence type="ECO:0000313" key="2">
    <source>
        <dbReference type="EMBL" id="GAA0940587.1"/>
    </source>
</evidence>
<accession>A0ABP4ASC3</accession>